<reference evidence="2 3" key="1">
    <citation type="journal article" date="2020" name="IScience">
        <title>Genome Sequencing of the Endangered Kingdonia uniflora (Circaeasteraceae, Ranunculales) Reveals Potential Mechanisms of Evolutionary Specialization.</title>
        <authorList>
            <person name="Sun Y."/>
            <person name="Deng T."/>
            <person name="Zhang A."/>
            <person name="Moore M.J."/>
            <person name="Landis J.B."/>
            <person name="Lin N."/>
            <person name="Zhang H."/>
            <person name="Zhang X."/>
            <person name="Huang J."/>
            <person name="Zhang X."/>
            <person name="Sun H."/>
            <person name="Wang H."/>
        </authorList>
    </citation>
    <scope>NUCLEOTIDE SEQUENCE [LARGE SCALE GENOMIC DNA]</scope>
    <source>
        <strain evidence="2">TB1705</strain>
        <tissue evidence="2">Leaf</tissue>
    </source>
</reference>
<keyword evidence="1" id="KW-0175">Coiled coil</keyword>
<feature type="coiled-coil region" evidence="1">
    <location>
        <begin position="30"/>
        <end position="100"/>
    </location>
</feature>
<evidence type="ECO:0000313" key="3">
    <source>
        <dbReference type="Proteomes" id="UP000541444"/>
    </source>
</evidence>
<dbReference type="OrthoDB" id="845076at2759"/>
<name>A0A7J7P449_9MAGN</name>
<keyword evidence="3" id="KW-1185">Reference proteome</keyword>
<sequence>MPRLRICGLPKANRTFVSDKPILGSSELSSEEGEEEVERLRAQLRHKQRQQEVALENATEAVERTKVELAKEQDVGAQLSEELQRKKADLVNGLRKIEELREIIRNKEVEFTGSSRQMDQPGDELKYVQVRVTELLAELEEEAKSVKDLQFHVNVLEVDMVDMRARARKYEVLWLAANVMMKEVEEFHDQQNEQMKKSWNKIYVLKVTLDLEHKMLNKHYREDKVEWSMFLVGQMDNFITMLEGRDADVRYEIRLVKESCAHLKVTLKEVQSKLNDLVFYKQVKSESDIAHERKMTVVISSFASEFKKLEVESRLVYDRVVAKSLQCKMEEIRSEYLAPMVDKIGAPKRSMVREGNEIMLGRMPDFMLERLNWGQFHDNVGPSNLGKGGKGLLVGKTTAANKDKMKAVTKSLRTGSKQLEQIPEHFDGPFKSLGTSLIRADLQSLETLVNVGSKEPGWWVWVTDENVPSSIEEWSGIDNDGYLFVSEEHACTLDNHLGLATPLDLSSPLYPFRLRSFPMIYFGAPISYGKVTIAKSNKLLGKVQSKVEGWKGKLLSNRGTKCI</sequence>
<gene>
    <name evidence="2" type="ORF">GIB67_020292</name>
</gene>
<protein>
    <submittedName>
        <fullName evidence="2">Uncharacterized protein</fullName>
    </submittedName>
</protein>
<accession>A0A7J7P449</accession>
<proteinExistence type="predicted"/>
<dbReference type="EMBL" id="JACGCM010000304">
    <property type="protein sequence ID" value="KAF6174110.1"/>
    <property type="molecule type" value="Genomic_DNA"/>
</dbReference>
<evidence type="ECO:0000256" key="1">
    <source>
        <dbReference type="SAM" id="Coils"/>
    </source>
</evidence>
<evidence type="ECO:0000313" key="2">
    <source>
        <dbReference type="EMBL" id="KAF6174110.1"/>
    </source>
</evidence>
<organism evidence="2 3">
    <name type="scientific">Kingdonia uniflora</name>
    <dbReference type="NCBI Taxonomy" id="39325"/>
    <lineage>
        <taxon>Eukaryota</taxon>
        <taxon>Viridiplantae</taxon>
        <taxon>Streptophyta</taxon>
        <taxon>Embryophyta</taxon>
        <taxon>Tracheophyta</taxon>
        <taxon>Spermatophyta</taxon>
        <taxon>Magnoliopsida</taxon>
        <taxon>Ranunculales</taxon>
        <taxon>Circaeasteraceae</taxon>
        <taxon>Kingdonia</taxon>
    </lineage>
</organism>
<dbReference type="Proteomes" id="UP000541444">
    <property type="component" value="Unassembled WGS sequence"/>
</dbReference>
<comment type="caution">
    <text evidence="2">The sequence shown here is derived from an EMBL/GenBank/DDBJ whole genome shotgun (WGS) entry which is preliminary data.</text>
</comment>
<dbReference type="AlphaFoldDB" id="A0A7J7P449"/>